<keyword evidence="3 4" id="KW-0732">Signal</keyword>
<dbReference type="Gene3D" id="3.40.190.10">
    <property type="entry name" value="Periplasmic binding protein-like II"/>
    <property type="match status" value="1"/>
</dbReference>
<sequence length="437" mass="49262">MKKIKSIIATILAVIMATAVFAGCSPKDDSSNKAKDNSPKETASVKKEKLTLWLPPIGENDAPIWKSILKKFEDENNCKVDLQIIPWDNYPEKYASAIAANKGPDVGYMYAEMFPQFIKMGAVEDLTPYLTDKDYKNYIYINDAKMLGGIYGLPIEAANPAVLYYNKDILAELGEQVPKTWEDFRRIAKKATKDTDGDGKIDQYGFAQGWGRKMFGDLNWNWYGFLWQAGGELYNKDLKSVRFNDKAGLEAAQFLYDLKFKDKVLPANAMSQTNKEMLQSTFGPGKAAFCIWLSSGASEILDKSFPNLHYGFITSLKNKSMGTFASVDDLTLMSAAKNKKLAFKLMTYMLSAESMTKFHAYHPRAPISKDEPYQGDPRLKDIIEKDKGIYRPLVVAPHGVEVYDYLWKQLQRMMAGEVTPKEALDEAARFANKLLSE</sequence>
<dbReference type="RefSeq" id="WP_066825230.1">
    <property type="nucleotide sequence ID" value="NZ_LTBA01000017.1"/>
</dbReference>
<keyword evidence="2" id="KW-0813">Transport</keyword>
<organism evidence="5 6">
    <name type="scientific">Clostridium tepidiprofundi DSM 19306</name>
    <dbReference type="NCBI Taxonomy" id="1121338"/>
    <lineage>
        <taxon>Bacteria</taxon>
        <taxon>Bacillati</taxon>
        <taxon>Bacillota</taxon>
        <taxon>Clostridia</taxon>
        <taxon>Eubacteriales</taxon>
        <taxon>Clostridiaceae</taxon>
        <taxon>Clostridium</taxon>
    </lineage>
</organism>
<dbReference type="EMBL" id="LTBA01000017">
    <property type="protein sequence ID" value="KYH34422.1"/>
    <property type="molecule type" value="Genomic_DNA"/>
</dbReference>
<gene>
    <name evidence="5" type="primary">cycB_2</name>
    <name evidence="5" type="ORF">CLTEP_16550</name>
</gene>
<dbReference type="CDD" id="cd13585">
    <property type="entry name" value="PBP2_TMBP_like"/>
    <property type="match status" value="1"/>
</dbReference>
<name>A0A151B3U1_9CLOT</name>
<dbReference type="AlphaFoldDB" id="A0A151B3U1"/>
<dbReference type="Pfam" id="PF01547">
    <property type="entry name" value="SBP_bac_1"/>
    <property type="match status" value="1"/>
</dbReference>
<feature type="chain" id="PRO_5007577941" evidence="4">
    <location>
        <begin position="23"/>
        <end position="437"/>
    </location>
</feature>
<evidence type="ECO:0000313" key="6">
    <source>
        <dbReference type="Proteomes" id="UP000075531"/>
    </source>
</evidence>
<evidence type="ECO:0000256" key="1">
    <source>
        <dbReference type="ARBA" id="ARBA00008520"/>
    </source>
</evidence>
<evidence type="ECO:0000256" key="2">
    <source>
        <dbReference type="ARBA" id="ARBA00022448"/>
    </source>
</evidence>
<dbReference type="GO" id="GO:1901982">
    <property type="term" value="F:maltose binding"/>
    <property type="evidence" value="ECO:0007669"/>
    <property type="project" value="TreeGrafter"/>
</dbReference>
<dbReference type="Proteomes" id="UP000075531">
    <property type="component" value="Unassembled WGS sequence"/>
</dbReference>
<dbReference type="STRING" id="1121338.CLTEP_16550"/>
<dbReference type="PATRIC" id="fig|1121338.3.peg.1703"/>
<proteinExistence type="inferred from homology"/>
<evidence type="ECO:0000313" key="5">
    <source>
        <dbReference type="EMBL" id="KYH34422.1"/>
    </source>
</evidence>
<dbReference type="PANTHER" id="PTHR30061">
    <property type="entry name" value="MALTOSE-BINDING PERIPLASMIC PROTEIN"/>
    <property type="match status" value="1"/>
</dbReference>
<comment type="caution">
    <text evidence="5">The sequence shown here is derived from an EMBL/GenBank/DDBJ whole genome shotgun (WGS) entry which is preliminary data.</text>
</comment>
<dbReference type="GO" id="GO:0042956">
    <property type="term" value="P:maltodextrin transmembrane transport"/>
    <property type="evidence" value="ECO:0007669"/>
    <property type="project" value="TreeGrafter"/>
</dbReference>
<dbReference type="PROSITE" id="PS51257">
    <property type="entry name" value="PROKAR_LIPOPROTEIN"/>
    <property type="match status" value="1"/>
</dbReference>
<dbReference type="InterPro" id="IPR006059">
    <property type="entry name" value="SBP"/>
</dbReference>
<dbReference type="SUPFAM" id="SSF53850">
    <property type="entry name" value="Periplasmic binding protein-like II"/>
    <property type="match status" value="1"/>
</dbReference>
<accession>A0A151B3U1</accession>
<feature type="signal peptide" evidence="4">
    <location>
        <begin position="1"/>
        <end position="22"/>
    </location>
</feature>
<keyword evidence="6" id="KW-1185">Reference proteome</keyword>
<protein>
    <submittedName>
        <fullName evidence="5">Cyclodextrin-binding protein</fullName>
    </submittedName>
</protein>
<evidence type="ECO:0000256" key="3">
    <source>
        <dbReference type="ARBA" id="ARBA00022729"/>
    </source>
</evidence>
<dbReference type="GO" id="GO:0015768">
    <property type="term" value="P:maltose transport"/>
    <property type="evidence" value="ECO:0007669"/>
    <property type="project" value="TreeGrafter"/>
</dbReference>
<evidence type="ECO:0000256" key="4">
    <source>
        <dbReference type="SAM" id="SignalP"/>
    </source>
</evidence>
<dbReference type="GO" id="GO:0055052">
    <property type="term" value="C:ATP-binding cassette (ABC) transporter complex, substrate-binding subunit-containing"/>
    <property type="evidence" value="ECO:0007669"/>
    <property type="project" value="TreeGrafter"/>
</dbReference>
<dbReference type="PANTHER" id="PTHR30061:SF50">
    <property type="entry name" value="MALTOSE_MALTODEXTRIN-BINDING PERIPLASMIC PROTEIN"/>
    <property type="match status" value="1"/>
</dbReference>
<reference evidence="5 6" key="1">
    <citation type="submission" date="2016-02" db="EMBL/GenBank/DDBJ databases">
        <title>Genome sequence of Clostridium tepidiprofundi DSM 19306.</title>
        <authorList>
            <person name="Poehlein A."/>
            <person name="Daniel R."/>
        </authorList>
    </citation>
    <scope>NUCLEOTIDE SEQUENCE [LARGE SCALE GENOMIC DNA]</scope>
    <source>
        <strain evidence="5 6">DSM 19306</strain>
    </source>
</reference>
<dbReference type="OrthoDB" id="383937at2"/>
<comment type="similarity">
    <text evidence="1">Belongs to the bacterial solute-binding protein 1 family.</text>
</comment>